<evidence type="ECO:0000313" key="3">
    <source>
        <dbReference type="EMBL" id="MFC5862962.1"/>
    </source>
</evidence>
<gene>
    <name evidence="3" type="ORF">ACFPT7_11715</name>
</gene>
<keyword evidence="4" id="KW-1185">Reference proteome</keyword>
<evidence type="ECO:0000256" key="1">
    <source>
        <dbReference type="SAM" id="MobiDB-lite"/>
    </source>
</evidence>
<feature type="compositionally biased region" description="Polar residues" evidence="1">
    <location>
        <begin position="42"/>
        <end position="53"/>
    </location>
</feature>
<dbReference type="RefSeq" id="WP_263339159.1">
    <property type="nucleotide sequence ID" value="NZ_JAGSYH010000005.1"/>
</dbReference>
<keyword evidence="2" id="KW-0812">Transmembrane</keyword>
<name>A0ABW1EI56_9BACT</name>
<feature type="transmembrane region" description="Helical" evidence="2">
    <location>
        <begin position="6"/>
        <end position="29"/>
    </location>
</feature>
<reference evidence="4" key="1">
    <citation type="journal article" date="2019" name="Int. J. Syst. Evol. Microbiol.">
        <title>The Global Catalogue of Microorganisms (GCM) 10K type strain sequencing project: providing services to taxonomists for standard genome sequencing and annotation.</title>
        <authorList>
            <consortium name="The Broad Institute Genomics Platform"/>
            <consortium name="The Broad Institute Genome Sequencing Center for Infectious Disease"/>
            <person name="Wu L."/>
            <person name="Ma J."/>
        </authorList>
    </citation>
    <scope>NUCLEOTIDE SEQUENCE [LARGE SCALE GENOMIC DNA]</scope>
    <source>
        <strain evidence="4">JCM 4087</strain>
    </source>
</reference>
<evidence type="ECO:0000256" key="2">
    <source>
        <dbReference type="SAM" id="Phobius"/>
    </source>
</evidence>
<keyword evidence="2" id="KW-0472">Membrane</keyword>
<comment type="caution">
    <text evidence="3">The sequence shown here is derived from an EMBL/GenBank/DDBJ whole genome shotgun (WGS) entry which is preliminary data.</text>
</comment>
<sequence length="61" mass="6657">MQDFFNLVMLICAALASMGFGVWAAYAIVRAGFALMHWHSRQSNPTPVSTVKPTTEAARVS</sequence>
<feature type="region of interest" description="Disordered" evidence="1">
    <location>
        <begin position="42"/>
        <end position="61"/>
    </location>
</feature>
<dbReference type="Proteomes" id="UP001596091">
    <property type="component" value="Unassembled WGS sequence"/>
</dbReference>
<proteinExistence type="predicted"/>
<accession>A0ABW1EI56</accession>
<evidence type="ECO:0000313" key="4">
    <source>
        <dbReference type="Proteomes" id="UP001596091"/>
    </source>
</evidence>
<protein>
    <submittedName>
        <fullName evidence="3">Uncharacterized protein</fullName>
    </submittedName>
</protein>
<dbReference type="EMBL" id="JBHSPH010000003">
    <property type="protein sequence ID" value="MFC5862962.1"/>
    <property type="molecule type" value="Genomic_DNA"/>
</dbReference>
<organism evidence="3 4">
    <name type="scientific">Acidicapsa dinghuensis</name>
    <dbReference type="NCBI Taxonomy" id="2218256"/>
    <lineage>
        <taxon>Bacteria</taxon>
        <taxon>Pseudomonadati</taxon>
        <taxon>Acidobacteriota</taxon>
        <taxon>Terriglobia</taxon>
        <taxon>Terriglobales</taxon>
        <taxon>Acidobacteriaceae</taxon>
        <taxon>Acidicapsa</taxon>
    </lineage>
</organism>
<keyword evidence="2" id="KW-1133">Transmembrane helix</keyword>